<proteinExistence type="predicted"/>
<dbReference type="EnsemblPlants" id="QL09p052209:mrna">
    <property type="protein sequence ID" value="QL09p052209:mrna"/>
    <property type="gene ID" value="QL09p052209"/>
</dbReference>
<evidence type="ECO:0000256" key="3">
    <source>
        <dbReference type="ARBA" id="ARBA00022749"/>
    </source>
</evidence>
<dbReference type="SUPFAM" id="SSF52317">
    <property type="entry name" value="Class I glutamine amidotransferase-like"/>
    <property type="match status" value="1"/>
</dbReference>
<evidence type="ECO:0000256" key="2">
    <source>
        <dbReference type="ARBA" id="ARBA00022741"/>
    </source>
</evidence>
<name>A0A7N2MMT8_QUELO</name>
<dbReference type="AlphaFoldDB" id="A0A7N2MMT8"/>
<evidence type="ECO:0000313" key="8">
    <source>
        <dbReference type="Proteomes" id="UP000594261"/>
    </source>
</evidence>
<reference evidence="7 8" key="1">
    <citation type="journal article" date="2016" name="G3 (Bethesda)">
        <title>First Draft Assembly and Annotation of the Genome of a California Endemic Oak Quercus lobata Nee (Fagaceae).</title>
        <authorList>
            <person name="Sork V.L."/>
            <person name="Fitz-Gibbon S.T."/>
            <person name="Puiu D."/>
            <person name="Crepeau M."/>
            <person name="Gugger P.F."/>
            <person name="Sherman R."/>
            <person name="Stevens K."/>
            <person name="Langley C.H."/>
            <person name="Pellegrini M."/>
            <person name="Salzberg S.L."/>
        </authorList>
    </citation>
    <scope>NUCLEOTIDE SEQUENCE [LARGE SCALE GENOMIC DNA]</scope>
    <source>
        <strain evidence="7 8">cv. SW786</strain>
    </source>
</reference>
<keyword evidence="1" id="KW-0436">Ligase</keyword>
<dbReference type="PROSITE" id="PS51273">
    <property type="entry name" value="GATASE_TYPE_1"/>
    <property type="match status" value="1"/>
</dbReference>
<dbReference type="GO" id="GO:0005829">
    <property type="term" value="C:cytosol"/>
    <property type="evidence" value="ECO:0007669"/>
    <property type="project" value="TreeGrafter"/>
</dbReference>
<organism evidence="7 8">
    <name type="scientific">Quercus lobata</name>
    <name type="common">Valley oak</name>
    <dbReference type="NCBI Taxonomy" id="97700"/>
    <lineage>
        <taxon>Eukaryota</taxon>
        <taxon>Viridiplantae</taxon>
        <taxon>Streptophyta</taxon>
        <taxon>Embryophyta</taxon>
        <taxon>Tracheophyta</taxon>
        <taxon>Spermatophyta</taxon>
        <taxon>Magnoliopsida</taxon>
        <taxon>eudicotyledons</taxon>
        <taxon>Gunneridae</taxon>
        <taxon>Pentapetalae</taxon>
        <taxon>rosids</taxon>
        <taxon>fabids</taxon>
        <taxon>Fagales</taxon>
        <taxon>Fagaceae</taxon>
        <taxon>Quercus</taxon>
    </lineage>
</organism>
<evidence type="ECO:0000256" key="4">
    <source>
        <dbReference type="ARBA" id="ARBA00022755"/>
    </source>
</evidence>
<reference evidence="7" key="2">
    <citation type="submission" date="2021-01" db="UniProtKB">
        <authorList>
            <consortium name="EnsemblPlants"/>
        </authorList>
    </citation>
    <scope>IDENTIFICATION</scope>
</reference>
<dbReference type="Proteomes" id="UP000594261">
    <property type="component" value="Chromosome 9"/>
</dbReference>
<sequence length="286" mass="31860">MGNDFGSQNTHLITSRIRSLSIFSLCISGTSPLSTIESLNPRVVILSDGPHSVHTPDSPLFPPEFLEWAEANGVVVLGICYGLQLIVQRLGDEVKVGEKQEYGRMEIGSLKSLSDHLLGLREWWDLEDGRDWWDLEDGGFERMVGFGGWWRLVGFQVGFDFVFPWIGVSNFPLNLNFLGERTWTLLLMIAFLPFLLDQEGSTFLALKKDIGYSFYTLLLLVYGSQLPRVAATSTVNGHLTNLDDSLSVRNLEVSAFWRCMNTAEAEDEADDPGALAAVCCLAFSCH</sequence>
<dbReference type="GO" id="GO:0005524">
    <property type="term" value="F:ATP binding"/>
    <property type="evidence" value="ECO:0007669"/>
    <property type="project" value="UniProtKB-KW"/>
</dbReference>
<keyword evidence="3" id="KW-0332">GMP biosynthesis</keyword>
<dbReference type="InterPro" id="IPR017926">
    <property type="entry name" value="GATASE"/>
</dbReference>
<protein>
    <recommendedName>
        <fullName evidence="6">Glutamine amidotransferase domain-containing protein</fullName>
    </recommendedName>
</protein>
<dbReference type="Gramene" id="QL09p052209:mrna">
    <property type="protein sequence ID" value="QL09p052209:mrna"/>
    <property type="gene ID" value="QL09p052209"/>
</dbReference>
<evidence type="ECO:0000259" key="6">
    <source>
        <dbReference type="Pfam" id="PF00117"/>
    </source>
</evidence>
<accession>A0A7N2MMT8</accession>
<dbReference type="GO" id="GO:0003921">
    <property type="term" value="F:GMP synthase activity"/>
    <property type="evidence" value="ECO:0007669"/>
    <property type="project" value="TreeGrafter"/>
</dbReference>
<dbReference type="PANTHER" id="PTHR11922:SF2">
    <property type="entry name" value="GMP SYNTHASE [GLUTAMINE-HYDROLYZING]"/>
    <property type="match status" value="1"/>
</dbReference>
<evidence type="ECO:0000256" key="1">
    <source>
        <dbReference type="ARBA" id="ARBA00022598"/>
    </source>
</evidence>
<dbReference type="PANTHER" id="PTHR11922">
    <property type="entry name" value="GMP SYNTHASE-RELATED"/>
    <property type="match status" value="1"/>
</dbReference>
<dbReference type="InParanoid" id="A0A7N2MMT8"/>
<evidence type="ECO:0000313" key="7">
    <source>
        <dbReference type="EnsemblPlants" id="QL09p052209:mrna"/>
    </source>
</evidence>
<evidence type="ECO:0000256" key="5">
    <source>
        <dbReference type="ARBA" id="ARBA00022840"/>
    </source>
</evidence>
<keyword evidence="5" id="KW-0067">ATP-binding</keyword>
<dbReference type="Pfam" id="PF00117">
    <property type="entry name" value="GATase"/>
    <property type="match status" value="1"/>
</dbReference>
<feature type="domain" description="Glutamine amidotransferase" evidence="6">
    <location>
        <begin position="4"/>
        <end position="104"/>
    </location>
</feature>
<keyword evidence="2" id="KW-0547">Nucleotide-binding</keyword>
<keyword evidence="8" id="KW-1185">Reference proteome</keyword>
<dbReference type="InterPro" id="IPR029062">
    <property type="entry name" value="Class_I_gatase-like"/>
</dbReference>
<dbReference type="EMBL" id="LRBV02000009">
    <property type="status" value="NOT_ANNOTATED_CDS"/>
    <property type="molecule type" value="Genomic_DNA"/>
</dbReference>
<keyword evidence="4" id="KW-0658">Purine biosynthesis</keyword>
<dbReference type="Gene3D" id="3.40.50.880">
    <property type="match status" value="1"/>
</dbReference>